<feature type="compositionally biased region" description="Polar residues" evidence="1">
    <location>
        <begin position="25"/>
        <end position="43"/>
    </location>
</feature>
<dbReference type="Proteomes" id="UP000193986">
    <property type="component" value="Unassembled WGS sequence"/>
</dbReference>
<dbReference type="InParanoid" id="A0A1Y2AZM5"/>
<proteinExistence type="predicted"/>
<reference evidence="2 3" key="1">
    <citation type="submission" date="2016-07" db="EMBL/GenBank/DDBJ databases">
        <title>Pervasive Adenine N6-methylation of Active Genes in Fungi.</title>
        <authorList>
            <consortium name="DOE Joint Genome Institute"/>
            <person name="Mondo S.J."/>
            <person name="Dannebaum R.O."/>
            <person name="Kuo R.C."/>
            <person name="Labutti K."/>
            <person name="Haridas S."/>
            <person name="Kuo A."/>
            <person name="Salamov A."/>
            <person name="Ahrendt S.R."/>
            <person name="Lipzen A."/>
            <person name="Sullivan W."/>
            <person name="Andreopoulos W.B."/>
            <person name="Clum A."/>
            <person name="Lindquist E."/>
            <person name="Daum C."/>
            <person name="Ramamoorthy G.K."/>
            <person name="Gryganskyi A."/>
            <person name="Culley D."/>
            <person name="Magnuson J.K."/>
            <person name="James T.Y."/>
            <person name="O'Malley M.A."/>
            <person name="Stajich J.E."/>
            <person name="Spatafora J.W."/>
            <person name="Visel A."/>
            <person name="Grigoriev I.V."/>
        </authorList>
    </citation>
    <scope>NUCLEOTIDE SEQUENCE [LARGE SCALE GENOMIC DNA]</scope>
    <source>
        <strain evidence="2 3">68-887.2</strain>
    </source>
</reference>
<dbReference type="OrthoDB" id="2429551at2759"/>
<keyword evidence="3" id="KW-1185">Reference proteome</keyword>
<dbReference type="EMBL" id="MCFC01000034">
    <property type="protein sequence ID" value="ORY28012.1"/>
    <property type="molecule type" value="Genomic_DNA"/>
</dbReference>
<comment type="caution">
    <text evidence="2">The sequence shown here is derived from an EMBL/GenBank/DDBJ whole genome shotgun (WGS) entry which is preliminary data.</text>
</comment>
<feature type="region of interest" description="Disordered" evidence="1">
    <location>
        <begin position="25"/>
        <end position="52"/>
    </location>
</feature>
<evidence type="ECO:0000313" key="2">
    <source>
        <dbReference type="EMBL" id="ORY28012.1"/>
    </source>
</evidence>
<protein>
    <submittedName>
        <fullName evidence="2">Uncharacterized protein</fullName>
    </submittedName>
</protein>
<evidence type="ECO:0000313" key="3">
    <source>
        <dbReference type="Proteomes" id="UP000193986"/>
    </source>
</evidence>
<organism evidence="2 3">
    <name type="scientific">Naematelia encephala</name>
    <dbReference type="NCBI Taxonomy" id="71784"/>
    <lineage>
        <taxon>Eukaryota</taxon>
        <taxon>Fungi</taxon>
        <taxon>Dikarya</taxon>
        <taxon>Basidiomycota</taxon>
        <taxon>Agaricomycotina</taxon>
        <taxon>Tremellomycetes</taxon>
        <taxon>Tremellales</taxon>
        <taxon>Naemateliaceae</taxon>
        <taxon>Naematelia</taxon>
    </lineage>
</organism>
<sequence length="180" mass="20028">MQSIIDTASNLTTSAAQTLGLQSSNTTTTTAGHQDNQGYQHSTPLPPDSTAYPIRSMDTEGLAVFEDERVRHEVLVKINQLAIEDIRHGLKQLETLDLVVQGAEKKGIDYYHPKRYFTVDRPMGVDYIGEIEIEQDKSIHVRCHKPSVDGKPTFHSLDTRPTVESGAVFKTGGPLGWFDY</sequence>
<evidence type="ECO:0000256" key="1">
    <source>
        <dbReference type="SAM" id="MobiDB-lite"/>
    </source>
</evidence>
<name>A0A1Y2AZM5_9TREE</name>
<accession>A0A1Y2AZM5</accession>
<gene>
    <name evidence="2" type="ORF">BCR39DRAFT_536228</name>
</gene>
<dbReference type="AlphaFoldDB" id="A0A1Y2AZM5"/>